<feature type="binding site" evidence="20">
    <location>
        <position position="458"/>
    </location>
    <ligand>
        <name>Mg(2+)</name>
        <dbReference type="ChEBI" id="CHEBI:18420"/>
    </ligand>
</feature>
<evidence type="ECO:0000259" key="22">
    <source>
        <dbReference type="Pfam" id="PF02896"/>
    </source>
</evidence>
<comment type="subcellular location">
    <subcellularLocation>
        <location evidence="4 17">Cytoplasm</location>
    </subcellularLocation>
</comment>
<protein>
    <recommendedName>
        <fullName evidence="7 17">Phosphoenolpyruvate-protein phosphotransferase</fullName>
        <ecNumber evidence="6 17">2.7.3.9</ecNumber>
    </recommendedName>
    <alternativeName>
        <fullName evidence="16 17">Phosphotransferase system, enzyme I</fullName>
    </alternativeName>
</protein>
<evidence type="ECO:0000256" key="19">
    <source>
        <dbReference type="PIRSR" id="PIRSR000732-2"/>
    </source>
</evidence>
<evidence type="ECO:0000256" key="20">
    <source>
        <dbReference type="PIRSR" id="PIRSR000732-3"/>
    </source>
</evidence>
<dbReference type="Gene3D" id="1.10.274.10">
    <property type="entry name" value="PtsI, HPr-binding domain"/>
    <property type="match status" value="1"/>
</dbReference>
<keyword evidence="8 17" id="KW-0813">Transport</keyword>
<evidence type="ECO:0000259" key="23">
    <source>
        <dbReference type="Pfam" id="PF05524"/>
    </source>
</evidence>
<evidence type="ECO:0000256" key="4">
    <source>
        <dbReference type="ARBA" id="ARBA00004496"/>
    </source>
</evidence>
<dbReference type="PIRSF" id="PIRSF000732">
    <property type="entry name" value="PTS_enzyme_I"/>
    <property type="match status" value="1"/>
</dbReference>
<feature type="domain" description="PEP-utilising enzyme mobile" evidence="21">
    <location>
        <begin position="157"/>
        <end position="228"/>
    </location>
</feature>
<feature type="active site" description="Proton donor" evidence="18">
    <location>
        <position position="505"/>
    </location>
</feature>
<comment type="similarity">
    <text evidence="5 17">Belongs to the PEP-utilizing enzyme family.</text>
</comment>
<dbReference type="EC" id="2.7.3.9" evidence="6 17"/>
<evidence type="ECO:0000256" key="17">
    <source>
        <dbReference type="PIRNR" id="PIRNR000732"/>
    </source>
</evidence>
<feature type="domain" description="Phosphotransferase system enzyme I N-terminal" evidence="23">
    <location>
        <begin position="6"/>
        <end position="129"/>
    </location>
</feature>
<dbReference type="GO" id="GO:0046872">
    <property type="term" value="F:metal ion binding"/>
    <property type="evidence" value="ECO:0007669"/>
    <property type="project" value="UniProtKB-KW"/>
</dbReference>
<dbReference type="NCBIfam" id="TIGR01417">
    <property type="entry name" value="PTS_I_fam"/>
    <property type="match status" value="1"/>
</dbReference>
<dbReference type="GO" id="GO:0009401">
    <property type="term" value="P:phosphoenolpyruvate-dependent sugar phosphotransferase system"/>
    <property type="evidence" value="ECO:0007669"/>
    <property type="project" value="UniProtKB-KW"/>
</dbReference>
<dbReference type="SUPFAM" id="SSF52009">
    <property type="entry name" value="Phosphohistidine domain"/>
    <property type="match status" value="1"/>
</dbReference>
<feature type="binding site" evidence="19">
    <location>
        <position position="335"/>
    </location>
    <ligand>
        <name>phosphoenolpyruvate</name>
        <dbReference type="ChEBI" id="CHEBI:58702"/>
    </ligand>
</feature>
<evidence type="ECO:0000259" key="21">
    <source>
        <dbReference type="Pfam" id="PF00391"/>
    </source>
</evidence>
<dbReference type="InterPro" id="IPR036637">
    <property type="entry name" value="Phosphohistidine_dom_sf"/>
</dbReference>
<evidence type="ECO:0000313" key="25">
    <source>
        <dbReference type="Proteomes" id="UP000317238"/>
    </source>
</evidence>
<dbReference type="GO" id="GO:0008965">
    <property type="term" value="F:phosphoenolpyruvate-protein phosphotransferase activity"/>
    <property type="evidence" value="ECO:0007669"/>
    <property type="project" value="UniProtKB-EC"/>
</dbReference>
<dbReference type="Gene3D" id="3.20.20.60">
    <property type="entry name" value="Phosphoenolpyruvate-binding domains"/>
    <property type="match status" value="1"/>
</dbReference>
<keyword evidence="10 17" id="KW-0762">Sugar transport</keyword>
<sequence length="582" mass="64094">MMVELQGIPVAPGVAIGPALVLNAEGYSIPRCHIAASDAAAEQMRLRVAIEEVSKQIEANRMQTAAVAGEETGDIFSAQLQMLHDPRLNAELTKRIAFQRHSAAYAVSRVLHNYATALRRLDNPLLAERAQDVLDIERQLLTELGAATRRPLEDLSESAIVLCHMLTPSETASLDRQHVLGFCTETGGPGGHTAIVAKGLELPAVVGIGPFLDKISDQTLVIVDGDHGRLIVDPDEETVARYRRRNEERRDLAQRLSELRSLPAETSDGVRIRLSANIEFPHEAASCLERGADGIGLYRTEFLYLSSAEEPSEEDHYEAYSQVIREMDGRPVVIRTLDLGADKMGRHPQVDRENNPFLGLRSIRLSLRHLDLFRPQLRAILRAAVHGDVRVMFPLITTLAELRQAKMLLSTVAEDLAVSGVPFRSDIPIGMMVEVPAAVLMLDRFVREVDFLSIGTNDLAQYTLAVDRSNEYVAELYQSTDPSVLSLIRRSVEIANANDTPLAVCGEMSSNPARALLLLGLGIRNLSVPPSSLPRVKKAIRSVSIEECQAIAERVMTFEAARDVDLYLIGRLRELVPELVVS</sequence>
<dbReference type="Gene3D" id="3.50.30.10">
    <property type="entry name" value="Phosphohistidine domain"/>
    <property type="match status" value="1"/>
</dbReference>
<dbReference type="PANTHER" id="PTHR46244">
    <property type="entry name" value="PHOSPHOENOLPYRUVATE-PROTEIN PHOSPHOTRANSFERASE"/>
    <property type="match status" value="1"/>
</dbReference>
<reference evidence="24 25" key="1">
    <citation type="submission" date="2019-02" db="EMBL/GenBank/DDBJ databases">
        <title>Deep-cultivation of Planctomycetes and their phenomic and genomic characterization uncovers novel biology.</title>
        <authorList>
            <person name="Wiegand S."/>
            <person name="Jogler M."/>
            <person name="Boedeker C."/>
            <person name="Pinto D."/>
            <person name="Vollmers J."/>
            <person name="Rivas-Marin E."/>
            <person name="Kohn T."/>
            <person name="Peeters S.H."/>
            <person name="Heuer A."/>
            <person name="Rast P."/>
            <person name="Oberbeckmann S."/>
            <person name="Bunk B."/>
            <person name="Jeske O."/>
            <person name="Meyerdierks A."/>
            <person name="Storesund J.E."/>
            <person name="Kallscheuer N."/>
            <person name="Luecker S."/>
            <person name="Lage O.M."/>
            <person name="Pohl T."/>
            <person name="Merkel B.J."/>
            <person name="Hornburger P."/>
            <person name="Mueller R.-W."/>
            <person name="Bruemmer F."/>
            <person name="Labrenz M."/>
            <person name="Spormann A.M."/>
            <person name="Op Den Camp H."/>
            <person name="Overmann J."/>
            <person name="Amann R."/>
            <person name="Jetten M.S.M."/>
            <person name="Mascher T."/>
            <person name="Medema M.H."/>
            <person name="Devos D.P."/>
            <person name="Kaster A.-K."/>
            <person name="Ovreas L."/>
            <person name="Rohde M."/>
            <person name="Galperin M.Y."/>
            <person name="Jogler C."/>
        </authorList>
    </citation>
    <scope>NUCLEOTIDE SEQUENCE [LARGE SCALE GENOMIC DNA]</scope>
    <source>
        <strain evidence="24 25">Pan14r</strain>
    </source>
</reference>
<evidence type="ECO:0000256" key="1">
    <source>
        <dbReference type="ARBA" id="ARBA00000683"/>
    </source>
</evidence>
<dbReference type="SUPFAM" id="SSF51621">
    <property type="entry name" value="Phosphoenolpyruvate/pyruvate domain"/>
    <property type="match status" value="1"/>
</dbReference>
<dbReference type="Pfam" id="PF02896">
    <property type="entry name" value="PEP-utilizers_C"/>
    <property type="match status" value="1"/>
</dbReference>
<feature type="binding site" evidence="19">
    <location>
        <position position="299"/>
    </location>
    <ligand>
        <name>phosphoenolpyruvate</name>
        <dbReference type="ChEBI" id="CHEBI:58702"/>
    </ligand>
</feature>
<dbReference type="InterPro" id="IPR006318">
    <property type="entry name" value="PTS_EI-like"/>
</dbReference>
<dbReference type="InterPro" id="IPR015813">
    <property type="entry name" value="Pyrv/PenolPyrv_kinase-like_dom"/>
</dbReference>
<dbReference type="InterPro" id="IPR036618">
    <property type="entry name" value="PtsI_HPr-bd_sf"/>
</dbReference>
<dbReference type="InterPro" id="IPR000121">
    <property type="entry name" value="PEP_util_C"/>
</dbReference>
<keyword evidence="25" id="KW-1185">Reference proteome</keyword>
<keyword evidence="24" id="KW-0670">Pyruvate</keyword>
<evidence type="ECO:0000256" key="14">
    <source>
        <dbReference type="ARBA" id="ARBA00022777"/>
    </source>
</evidence>
<evidence type="ECO:0000256" key="2">
    <source>
        <dbReference type="ARBA" id="ARBA00001946"/>
    </source>
</evidence>
<evidence type="ECO:0000256" key="11">
    <source>
        <dbReference type="ARBA" id="ARBA00022679"/>
    </source>
</evidence>
<dbReference type="InterPro" id="IPR008279">
    <property type="entry name" value="PEP-util_enz_mobile_dom"/>
</dbReference>
<dbReference type="InterPro" id="IPR024692">
    <property type="entry name" value="PTS_EI"/>
</dbReference>
<evidence type="ECO:0000256" key="18">
    <source>
        <dbReference type="PIRSR" id="PIRSR000732-1"/>
    </source>
</evidence>
<evidence type="ECO:0000256" key="9">
    <source>
        <dbReference type="ARBA" id="ARBA00022490"/>
    </source>
</evidence>
<organism evidence="24 25">
    <name type="scientific">Crateriforma conspicua</name>
    <dbReference type="NCBI Taxonomy" id="2527996"/>
    <lineage>
        <taxon>Bacteria</taxon>
        <taxon>Pseudomonadati</taxon>
        <taxon>Planctomycetota</taxon>
        <taxon>Planctomycetia</taxon>
        <taxon>Planctomycetales</taxon>
        <taxon>Planctomycetaceae</taxon>
        <taxon>Crateriforma</taxon>
    </lineage>
</organism>
<evidence type="ECO:0000256" key="7">
    <source>
        <dbReference type="ARBA" id="ARBA00016544"/>
    </source>
</evidence>
<comment type="function">
    <text evidence="3 17">General (non sugar-specific) component of the phosphoenolpyruvate-dependent sugar phosphotransferase system (sugar PTS). This major carbohydrate active-transport system catalyzes the phosphorylation of incoming sugar substrates concomitantly with their translocation across the cell membrane. Enzyme I transfers the phosphoryl group from phosphoenolpyruvate (PEP) to the phosphoryl carrier protein (HPr).</text>
</comment>
<dbReference type="PRINTS" id="PR01736">
    <property type="entry name" value="PHPHTRNFRASE"/>
</dbReference>
<dbReference type="AlphaFoldDB" id="A0A5C5Y9R6"/>
<evidence type="ECO:0000256" key="15">
    <source>
        <dbReference type="ARBA" id="ARBA00022842"/>
    </source>
</evidence>
<comment type="caution">
    <text evidence="24">The sequence shown here is derived from an EMBL/GenBank/DDBJ whole genome shotgun (WGS) entry which is preliminary data.</text>
</comment>
<proteinExistence type="inferred from homology"/>
<evidence type="ECO:0000256" key="10">
    <source>
        <dbReference type="ARBA" id="ARBA00022597"/>
    </source>
</evidence>
<evidence type="ECO:0000256" key="12">
    <source>
        <dbReference type="ARBA" id="ARBA00022683"/>
    </source>
</evidence>
<keyword evidence="9 17" id="KW-0963">Cytoplasm</keyword>
<name>A0A5C5Y9R6_9PLAN</name>
<feature type="domain" description="PEP-utilising enzyme C-terminal" evidence="22">
    <location>
        <begin position="255"/>
        <end position="543"/>
    </location>
</feature>
<evidence type="ECO:0000313" key="24">
    <source>
        <dbReference type="EMBL" id="TWT71658.1"/>
    </source>
</evidence>
<dbReference type="InterPro" id="IPR040442">
    <property type="entry name" value="Pyrv_kinase-like_dom_sf"/>
</dbReference>
<evidence type="ECO:0000256" key="16">
    <source>
        <dbReference type="ARBA" id="ARBA00033235"/>
    </source>
</evidence>
<dbReference type="SUPFAM" id="SSF47831">
    <property type="entry name" value="Enzyme I of the PEP:sugar phosphotransferase system HPr-binding (sub)domain"/>
    <property type="match status" value="1"/>
</dbReference>
<accession>A0A5C5Y9R6</accession>
<evidence type="ECO:0000256" key="6">
    <source>
        <dbReference type="ARBA" id="ARBA00012232"/>
    </source>
</evidence>
<evidence type="ECO:0000256" key="5">
    <source>
        <dbReference type="ARBA" id="ARBA00007837"/>
    </source>
</evidence>
<dbReference type="Pfam" id="PF05524">
    <property type="entry name" value="PEP-utilisers_N"/>
    <property type="match status" value="1"/>
</dbReference>
<dbReference type="InterPro" id="IPR023151">
    <property type="entry name" value="PEP_util_CS"/>
</dbReference>
<evidence type="ECO:0000256" key="8">
    <source>
        <dbReference type="ARBA" id="ARBA00022448"/>
    </source>
</evidence>
<feature type="binding site" evidence="20">
    <location>
        <position position="434"/>
    </location>
    <ligand>
        <name>Mg(2+)</name>
        <dbReference type="ChEBI" id="CHEBI:18420"/>
    </ligand>
</feature>
<dbReference type="PANTHER" id="PTHR46244:SF3">
    <property type="entry name" value="PHOSPHOENOLPYRUVATE-PROTEIN PHOSPHOTRANSFERASE"/>
    <property type="match status" value="1"/>
</dbReference>
<dbReference type="Pfam" id="PF00391">
    <property type="entry name" value="PEP-utilizers"/>
    <property type="match status" value="1"/>
</dbReference>
<dbReference type="InterPro" id="IPR008731">
    <property type="entry name" value="PTS_EIN"/>
</dbReference>
<gene>
    <name evidence="24" type="primary">ptsI</name>
    <name evidence="24" type="ORF">Pan14r_39690</name>
</gene>
<dbReference type="GO" id="GO:0016301">
    <property type="term" value="F:kinase activity"/>
    <property type="evidence" value="ECO:0007669"/>
    <property type="project" value="UniProtKB-KW"/>
</dbReference>
<feature type="binding site" evidence="19">
    <location>
        <begin position="457"/>
        <end position="458"/>
    </location>
    <ligand>
        <name>phosphoenolpyruvate</name>
        <dbReference type="ChEBI" id="CHEBI:58702"/>
    </ligand>
</feature>
<keyword evidence="14 17" id="KW-0418">Kinase</keyword>
<comment type="cofactor">
    <cofactor evidence="2 17 20">
        <name>Mg(2+)</name>
        <dbReference type="ChEBI" id="CHEBI:18420"/>
    </cofactor>
</comment>
<keyword evidence="13 17" id="KW-0479">Metal-binding</keyword>
<feature type="active site" description="Tele-phosphohistidine intermediate" evidence="18">
    <location>
        <position position="192"/>
    </location>
</feature>
<dbReference type="EMBL" id="SJPL01000001">
    <property type="protein sequence ID" value="TWT71658.1"/>
    <property type="molecule type" value="Genomic_DNA"/>
</dbReference>
<keyword evidence="12 17" id="KW-0598">Phosphotransferase system</keyword>
<keyword evidence="11 17" id="KW-0808">Transferase</keyword>
<keyword evidence="15 17" id="KW-0460">Magnesium</keyword>
<dbReference type="InterPro" id="IPR050499">
    <property type="entry name" value="PEP-utilizing_PTS_enzyme"/>
</dbReference>
<evidence type="ECO:0000256" key="3">
    <source>
        <dbReference type="ARBA" id="ARBA00002728"/>
    </source>
</evidence>
<dbReference type="GO" id="GO:0005737">
    <property type="term" value="C:cytoplasm"/>
    <property type="evidence" value="ECO:0007669"/>
    <property type="project" value="UniProtKB-SubCell"/>
</dbReference>
<comment type="catalytic activity">
    <reaction evidence="1 17">
        <text>L-histidyl-[protein] + phosphoenolpyruvate = N(pros)-phospho-L-histidyl-[protein] + pyruvate</text>
        <dbReference type="Rhea" id="RHEA:23880"/>
        <dbReference type="Rhea" id="RHEA-COMP:9745"/>
        <dbReference type="Rhea" id="RHEA-COMP:9746"/>
        <dbReference type="ChEBI" id="CHEBI:15361"/>
        <dbReference type="ChEBI" id="CHEBI:29979"/>
        <dbReference type="ChEBI" id="CHEBI:58702"/>
        <dbReference type="ChEBI" id="CHEBI:64837"/>
        <dbReference type="EC" id="2.7.3.9"/>
    </reaction>
</comment>
<evidence type="ECO:0000256" key="13">
    <source>
        <dbReference type="ARBA" id="ARBA00022723"/>
    </source>
</evidence>
<feature type="binding site" evidence="19">
    <location>
        <position position="468"/>
    </location>
    <ligand>
        <name>phosphoenolpyruvate</name>
        <dbReference type="ChEBI" id="CHEBI:58702"/>
    </ligand>
</feature>
<dbReference type="PROSITE" id="PS00742">
    <property type="entry name" value="PEP_ENZYMES_2"/>
    <property type="match status" value="1"/>
</dbReference>
<dbReference type="Proteomes" id="UP000317238">
    <property type="component" value="Unassembled WGS sequence"/>
</dbReference>